<gene>
    <name evidence="1" type="ORF">TK0001_1628</name>
</gene>
<organism evidence="1 2">
    <name type="scientific">Methylorubrum extorquens</name>
    <name type="common">Methylobacterium dichloromethanicum</name>
    <name type="synonym">Methylobacterium extorquens</name>
    <dbReference type="NCBI Taxonomy" id="408"/>
    <lineage>
        <taxon>Bacteria</taxon>
        <taxon>Pseudomonadati</taxon>
        <taxon>Pseudomonadota</taxon>
        <taxon>Alphaproteobacteria</taxon>
        <taxon>Hyphomicrobiales</taxon>
        <taxon>Methylobacteriaceae</taxon>
        <taxon>Methylorubrum</taxon>
    </lineage>
</organism>
<accession>A0A2N9AM46</accession>
<name>A0A2N9AM46_METEX</name>
<sequence length="523" mass="57299">MSPQTDLSGDAPDFDGLRVQIPGEHQIWFVFGDQRHYITDIDVMRSIFRDDAFRTETDCARLPEGSVLGPGSRLVRRSGSTSVHLVVCSHPGQETRHLVIDEAQFEHYGFDAEKIVEISPETLRNIPVGLPLGPLATALAMAERYSLERLAEGLQPDRPTLLLLLEERNRFAEQFATHLQETVRRRVNILFGWLEDGQLVISSAAPATAGSVTTRLPVEDLASAALPLRIDRIDLLATEFKPAARAVIAALGCAFDLTPLAAPPAPSSMDAAAIGEFRALVQQAARTIACSDIMLAALRAWFPGRPITIGLDPEPGKPNLFRVHPARLDPDEELRVLIWNGALEPEKRLVAETIAACRDDQAAVRFYSLGGTPMARAPAGLRNLGPANCLDLNKLVCVLRPHLVWFPSPAPEVFDFRVSAAMAQGLPILAGAACGLGLRLDGRPYSWILPMNATAVIVRSELAAVRTRWAAEYSRLRRTEAAPSFYPGAYLTWDAPTASDYAEPQPQVAAPLQPAKKKWRLFR</sequence>
<reference evidence="2" key="1">
    <citation type="submission" date="2017-10" db="EMBL/GenBank/DDBJ databases">
        <authorList>
            <person name="Regsiter A."/>
            <person name="William W."/>
        </authorList>
    </citation>
    <scope>NUCLEOTIDE SEQUENCE [LARGE SCALE GENOMIC DNA]</scope>
</reference>
<dbReference type="AlphaFoldDB" id="A0A2N9AM46"/>
<dbReference type="SUPFAM" id="SSF53756">
    <property type="entry name" value="UDP-Glycosyltransferase/glycogen phosphorylase"/>
    <property type="match status" value="1"/>
</dbReference>
<evidence type="ECO:0000313" key="1">
    <source>
        <dbReference type="EMBL" id="SOR28230.1"/>
    </source>
</evidence>
<protein>
    <submittedName>
        <fullName evidence="1">Uncharacterized protein</fullName>
    </submittedName>
</protein>
<dbReference type="EMBL" id="LT962688">
    <property type="protein sequence ID" value="SOR28230.1"/>
    <property type="molecule type" value="Genomic_DNA"/>
</dbReference>
<proteinExistence type="predicted"/>
<dbReference type="Proteomes" id="UP000233769">
    <property type="component" value="Chromosome tk0001"/>
</dbReference>
<evidence type="ECO:0000313" key="2">
    <source>
        <dbReference type="Proteomes" id="UP000233769"/>
    </source>
</evidence>